<dbReference type="SUPFAM" id="SSF50998">
    <property type="entry name" value="Quinoprotein alcohol dehydrogenase-like"/>
    <property type="match status" value="1"/>
</dbReference>
<dbReference type="Proteomes" id="UP000651085">
    <property type="component" value="Unassembled WGS sequence"/>
</dbReference>
<comment type="caution">
    <text evidence="3">The sequence shown here is derived from an EMBL/GenBank/DDBJ whole genome shotgun (WGS) entry which is preliminary data.</text>
</comment>
<accession>A0A926F3S8</accession>
<dbReference type="Pfam" id="PF18962">
    <property type="entry name" value="Por_Secre_tail"/>
    <property type="match status" value="1"/>
</dbReference>
<dbReference type="EMBL" id="JACRTF010000001">
    <property type="protein sequence ID" value="MBC8593495.1"/>
    <property type="molecule type" value="Genomic_DNA"/>
</dbReference>
<dbReference type="RefSeq" id="WP_262434622.1">
    <property type="nucleotide sequence ID" value="NZ_JACRTF010000001.1"/>
</dbReference>
<feature type="chain" id="PRO_5037621524" evidence="1">
    <location>
        <begin position="23"/>
        <end position="440"/>
    </location>
</feature>
<dbReference type="NCBIfam" id="TIGR04183">
    <property type="entry name" value="Por_Secre_tail"/>
    <property type="match status" value="1"/>
</dbReference>
<proteinExistence type="predicted"/>
<sequence>MKRLLLLALCFTISLNVSLLQAQEQTTLYYFDEIIDDDILLGGGILNVSPNGKYAVGYDDIFMETGYVWDATSKKLAMIDTGAGESVLVNDVDDNGTILGSFQNEDGIYSPGYLKDGEWHSLPVPEDIKESRRKDSDYAPIAQAFSADGKIIGGTIYYNEGKFRPVLWIDGKLQEFPDLQLEGQGFYLYDISNDGSIIAGWTESSMGDRIAAIIVNGELKKLYEPDMENEDRFFLECIASHVDAKGNVTGYITDDDAILHGFIYNEKDGLKYISEGPIGCSLNDNCVFGSISVWGDASIIKDGEESTLKEFLKLDTDKFISTVTACSADAKILAGSGICANDMGAFSVPYVIELSEESRGEITSIQQQNVDKNSVSLSSGGQLFITGSYTGVCVYSTTGSCVTKDNQQGHIINLSQLPSGMYIVKVVNGNQSQSFKVFKR</sequence>
<reference evidence="3" key="1">
    <citation type="submission" date="2020-08" db="EMBL/GenBank/DDBJ databases">
        <title>Genome public.</title>
        <authorList>
            <person name="Liu C."/>
            <person name="Sun Q."/>
        </authorList>
    </citation>
    <scope>NUCLEOTIDE SEQUENCE</scope>
    <source>
        <strain evidence="3">N12</strain>
    </source>
</reference>
<protein>
    <submittedName>
        <fullName evidence="3">T9SS type A sorting domain-containing protein</fullName>
    </submittedName>
</protein>
<evidence type="ECO:0000256" key="1">
    <source>
        <dbReference type="SAM" id="SignalP"/>
    </source>
</evidence>
<keyword evidence="1" id="KW-0732">Signal</keyword>
<name>A0A926F3S8_9BACT</name>
<dbReference type="InterPro" id="IPR026444">
    <property type="entry name" value="Secre_tail"/>
</dbReference>
<keyword evidence="4" id="KW-1185">Reference proteome</keyword>
<dbReference type="InterPro" id="IPR011047">
    <property type="entry name" value="Quinoprotein_ADH-like_sf"/>
</dbReference>
<feature type="domain" description="Secretion system C-terminal sorting" evidence="2">
    <location>
        <begin position="389"/>
        <end position="436"/>
    </location>
</feature>
<gene>
    <name evidence="3" type="ORF">H8744_09595</name>
</gene>
<evidence type="ECO:0000313" key="3">
    <source>
        <dbReference type="EMBL" id="MBC8593495.1"/>
    </source>
</evidence>
<feature type="signal peptide" evidence="1">
    <location>
        <begin position="1"/>
        <end position="22"/>
    </location>
</feature>
<dbReference type="AlphaFoldDB" id="A0A926F3S8"/>
<evidence type="ECO:0000259" key="2">
    <source>
        <dbReference type="Pfam" id="PF18962"/>
    </source>
</evidence>
<evidence type="ECO:0000313" key="4">
    <source>
        <dbReference type="Proteomes" id="UP000651085"/>
    </source>
</evidence>
<organism evidence="3 4">
    <name type="scientific">Jilunia laotingensis</name>
    <dbReference type="NCBI Taxonomy" id="2763675"/>
    <lineage>
        <taxon>Bacteria</taxon>
        <taxon>Pseudomonadati</taxon>
        <taxon>Bacteroidota</taxon>
        <taxon>Bacteroidia</taxon>
        <taxon>Bacteroidales</taxon>
        <taxon>Bacteroidaceae</taxon>
        <taxon>Jilunia</taxon>
    </lineage>
</organism>